<accession>A0A8J4M1W0</accession>
<evidence type="ECO:0000313" key="1">
    <source>
        <dbReference type="EMBL" id="GIQ68480.1"/>
    </source>
</evidence>
<name>A0A8J4M1W0_9BACL</name>
<gene>
    <name evidence="1" type="ORF">XYCOK13_13040</name>
</gene>
<dbReference type="Pfam" id="PF10835">
    <property type="entry name" value="DUF2573"/>
    <property type="match status" value="1"/>
</dbReference>
<evidence type="ECO:0000313" key="2">
    <source>
        <dbReference type="Proteomes" id="UP000677918"/>
    </source>
</evidence>
<proteinExistence type="predicted"/>
<comment type="caution">
    <text evidence="1">The sequence shown here is derived from an EMBL/GenBank/DDBJ whole genome shotgun (WGS) entry which is preliminary data.</text>
</comment>
<evidence type="ECO:0008006" key="3">
    <source>
        <dbReference type="Google" id="ProtNLM"/>
    </source>
</evidence>
<protein>
    <recommendedName>
        <fullName evidence="3">DUF2573 family protein</fullName>
    </recommendedName>
</protein>
<organism evidence="1 2">
    <name type="scientific">Xylanibacillus composti</name>
    <dbReference type="NCBI Taxonomy" id="1572762"/>
    <lineage>
        <taxon>Bacteria</taxon>
        <taxon>Bacillati</taxon>
        <taxon>Bacillota</taxon>
        <taxon>Bacilli</taxon>
        <taxon>Bacillales</taxon>
        <taxon>Paenibacillaceae</taxon>
        <taxon>Xylanibacillus</taxon>
    </lineage>
</organism>
<reference evidence="1" key="1">
    <citation type="submission" date="2021-04" db="EMBL/GenBank/DDBJ databases">
        <title>Draft genome sequence of Xylanibacillus composti strain K13.</title>
        <authorList>
            <person name="Uke A."/>
            <person name="Chhe C."/>
            <person name="Baramee S."/>
            <person name="Kosugi A."/>
        </authorList>
    </citation>
    <scope>NUCLEOTIDE SEQUENCE</scope>
    <source>
        <strain evidence="1">K13</strain>
    </source>
</reference>
<sequence>MDETSREQIEGLIEAFAERLTGRTDPETVEKIKLWAIYSHIHKTMPPLTAHWTQEHPQAKADMRRLFEEIKQWNESFREQNKK</sequence>
<keyword evidence="2" id="KW-1185">Reference proteome</keyword>
<dbReference type="InterPro" id="IPR020393">
    <property type="entry name" value="Uncharacterised_YusU"/>
</dbReference>
<dbReference type="EMBL" id="BOVK01000015">
    <property type="protein sequence ID" value="GIQ68480.1"/>
    <property type="molecule type" value="Genomic_DNA"/>
</dbReference>
<dbReference type="Proteomes" id="UP000677918">
    <property type="component" value="Unassembled WGS sequence"/>
</dbReference>
<dbReference type="RefSeq" id="WP_213411059.1">
    <property type="nucleotide sequence ID" value="NZ_BOVK01000015.1"/>
</dbReference>
<dbReference type="AlphaFoldDB" id="A0A8J4M1W0"/>